<dbReference type="PANTHER" id="PTHR45527:SF1">
    <property type="entry name" value="FATTY ACID SYNTHASE"/>
    <property type="match status" value="1"/>
</dbReference>
<dbReference type="FunFam" id="3.30.300.30:FF:000010">
    <property type="entry name" value="Enterobactin synthetase component F"/>
    <property type="match status" value="1"/>
</dbReference>
<protein>
    <submittedName>
        <fullName evidence="4">Amino acid adenylation domain-containing protein</fullName>
    </submittedName>
</protein>
<dbReference type="FunFam" id="3.40.50.980:FF:000001">
    <property type="entry name" value="Non-ribosomal peptide synthetase"/>
    <property type="match status" value="1"/>
</dbReference>
<dbReference type="Gene3D" id="3.30.559.10">
    <property type="entry name" value="Chloramphenicol acetyltransferase-like domain"/>
    <property type="match status" value="1"/>
</dbReference>
<keyword evidence="2" id="KW-0597">Phosphoprotein</keyword>
<dbReference type="Pfam" id="PF13193">
    <property type="entry name" value="AMP-binding_C"/>
    <property type="match status" value="1"/>
</dbReference>
<dbReference type="Gene3D" id="3.30.559.30">
    <property type="entry name" value="Nonribosomal peptide synthetase, condensation domain"/>
    <property type="match status" value="1"/>
</dbReference>
<comment type="caution">
    <text evidence="4">The sequence shown here is derived from an EMBL/GenBank/DDBJ whole genome shotgun (WGS) entry which is preliminary data.</text>
</comment>
<dbReference type="GO" id="GO:0005737">
    <property type="term" value="C:cytoplasm"/>
    <property type="evidence" value="ECO:0007669"/>
    <property type="project" value="TreeGrafter"/>
</dbReference>
<dbReference type="SUPFAM" id="SSF52777">
    <property type="entry name" value="CoA-dependent acyltransferases"/>
    <property type="match status" value="2"/>
</dbReference>
<evidence type="ECO:0000259" key="3">
    <source>
        <dbReference type="PROSITE" id="PS50075"/>
    </source>
</evidence>
<dbReference type="Pfam" id="PF00501">
    <property type="entry name" value="AMP-binding"/>
    <property type="match status" value="1"/>
</dbReference>
<dbReference type="Gene3D" id="1.10.1200.10">
    <property type="entry name" value="ACP-like"/>
    <property type="match status" value="1"/>
</dbReference>
<dbReference type="Pfam" id="PF00975">
    <property type="entry name" value="Thioesterase"/>
    <property type="match status" value="1"/>
</dbReference>
<dbReference type="Gene3D" id="3.40.50.980">
    <property type="match status" value="2"/>
</dbReference>
<dbReference type="SUPFAM" id="SSF53474">
    <property type="entry name" value="alpha/beta-Hydrolases"/>
    <property type="match status" value="1"/>
</dbReference>
<dbReference type="GO" id="GO:0003824">
    <property type="term" value="F:catalytic activity"/>
    <property type="evidence" value="ECO:0007669"/>
    <property type="project" value="InterPro"/>
</dbReference>
<dbReference type="SMART" id="SM00823">
    <property type="entry name" value="PKS_PP"/>
    <property type="match status" value="1"/>
</dbReference>
<dbReference type="Pfam" id="PF00550">
    <property type="entry name" value="PP-binding"/>
    <property type="match status" value="1"/>
</dbReference>
<dbReference type="InterPro" id="IPR009081">
    <property type="entry name" value="PP-bd_ACP"/>
</dbReference>
<dbReference type="InterPro" id="IPR020806">
    <property type="entry name" value="PKS_PP-bd"/>
</dbReference>
<name>A0A4R0NF64_9SPHI</name>
<dbReference type="InterPro" id="IPR010071">
    <property type="entry name" value="AA_adenyl_dom"/>
</dbReference>
<dbReference type="InterPro" id="IPR029058">
    <property type="entry name" value="AB_hydrolase_fold"/>
</dbReference>
<organism evidence="4 5">
    <name type="scientific">Pedobacter hiemivivus</name>
    <dbReference type="NCBI Taxonomy" id="2530454"/>
    <lineage>
        <taxon>Bacteria</taxon>
        <taxon>Pseudomonadati</taxon>
        <taxon>Bacteroidota</taxon>
        <taxon>Sphingobacteriia</taxon>
        <taxon>Sphingobacteriales</taxon>
        <taxon>Sphingobacteriaceae</taxon>
        <taxon>Pedobacter</taxon>
    </lineage>
</organism>
<dbReference type="InterPro" id="IPR036736">
    <property type="entry name" value="ACP-like_sf"/>
</dbReference>
<dbReference type="InterPro" id="IPR045851">
    <property type="entry name" value="AMP-bd_C_sf"/>
</dbReference>
<reference evidence="4 5" key="1">
    <citation type="submission" date="2019-02" db="EMBL/GenBank/DDBJ databases">
        <title>Pedobacter sp. RP-3-8 sp. nov., isolated from Arctic soil.</title>
        <authorList>
            <person name="Dahal R.H."/>
        </authorList>
    </citation>
    <scope>NUCLEOTIDE SEQUENCE [LARGE SCALE GENOMIC DNA]</scope>
    <source>
        <strain evidence="4 5">RP-3-8</strain>
    </source>
</reference>
<dbReference type="PROSITE" id="PS50075">
    <property type="entry name" value="CARRIER"/>
    <property type="match status" value="1"/>
</dbReference>
<dbReference type="InterPro" id="IPR020845">
    <property type="entry name" value="AMP-binding_CS"/>
</dbReference>
<proteinExistence type="predicted"/>
<dbReference type="Pfam" id="PF00668">
    <property type="entry name" value="Condensation"/>
    <property type="match status" value="1"/>
</dbReference>
<dbReference type="GO" id="GO:0044550">
    <property type="term" value="P:secondary metabolite biosynthetic process"/>
    <property type="evidence" value="ECO:0007669"/>
    <property type="project" value="TreeGrafter"/>
</dbReference>
<dbReference type="PROSITE" id="PS00455">
    <property type="entry name" value="AMP_BINDING"/>
    <property type="match status" value="1"/>
</dbReference>
<evidence type="ECO:0000313" key="4">
    <source>
        <dbReference type="EMBL" id="TCC97254.1"/>
    </source>
</evidence>
<keyword evidence="5" id="KW-1185">Reference proteome</keyword>
<dbReference type="GO" id="GO:0031177">
    <property type="term" value="F:phosphopantetheine binding"/>
    <property type="evidence" value="ECO:0007669"/>
    <property type="project" value="InterPro"/>
</dbReference>
<evidence type="ECO:0000313" key="5">
    <source>
        <dbReference type="Proteomes" id="UP000291117"/>
    </source>
</evidence>
<dbReference type="PANTHER" id="PTHR45527">
    <property type="entry name" value="NONRIBOSOMAL PEPTIDE SYNTHETASE"/>
    <property type="match status" value="1"/>
</dbReference>
<evidence type="ECO:0000256" key="2">
    <source>
        <dbReference type="ARBA" id="ARBA00022553"/>
    </source>
</evidence>
<dbReference type="InterPro" id="IPR001031">
    <property type="entry name" value="Thioesterase"/>
</dbReference>
<dbReference type="InterPro" id="IPR001242">
    <property type="entry name" value="Condensation_dom"/>
</dbReference>
<dbReference type="NCBIfam" id="TIGR01733">
    <property type="entry name" value="AA-adenyl-dom"/>
    <property type="match status" value="1"/>
</dbReference>
<dbReference type="Proteomes" id="UP000291117">
    <property type="component" value="Unassembled WGS sequence"/>
</dbReference>
<dbReference type="OrthoDB" id="4317020at2"/>
<dbReference type="CDD" id="cd05930">
    <property type="entry name" value="A_NRPS"/>
    <property type="match status" value="1"/>
</dbReference>
<dbReference type="InterPro" id="IPR025110">
    <property type="entry name" value="AMP-bd_C"/>
</dbReference>
<evidence type="ECO:0000256" key="1">
    <source>
        <dbReference type="ARBA" id="ARBA00022450"/>
    </source>
</evidence>
<dbReference type="Gene3D" id="3.40.50.1820">
    <property type="entry name" value="alpha/beta hydrolase"/>
    <property type="match status" value="1"/>
</dbReference>
<dbReference type="GO" id="GO:0043041">
    <property type="term" value="P:amino acid activation for nonribosomal peptide biosynthetic process"/>
    <property type="evidence" value="ECO:0007669"/>
    <property type="project" value="TreeGrafter"/>
</dbReference>
<dbReference type="SUPFAM" id="SSF56801">
    <property type="entry name" value="Acetyl-CoA synthetase-like"/>
    <property type="match status" value="1"/>
</dbReference>
<dbReference type="InterPro" id="IPR000873">
    <property type="entry name" value="AMP-dep_synth/lig_dom"/>
</dbReference>
<gene>
    <name evidence="4" type="ORF">EZ444_10415</name>
</gene>
<keyword evidence="1" id="KW-0596">Phosphopantetheine</keyword>
<dbReference type="SUPFAM" id="SSF47336">
    <property type="entry name" value="ACP-like"/>
    <property type="match status" value="1"/>
</dbReference>
<sequence length="1345" mass="152196">MIMIDALKSNNFIEVDFNPFEEGKDIEKVIALNESQKEIWLSCIIGGTPASLAYNESVSLELTGEFDINTFQKAVNYTVLRHEALRANVSHNGESLIIYKAVDSEIIFEDISSMDPSQVNEHLTDFVNHEIGIPFNLNNEVLFKFFLHKVSEDKYYLTIIIHHIIGDGWSIGIILEDLSTFYNVYSKNEIPRTGPPAQISTYALEQAAFNTTEHYKETQKFWLDQYKDDVPVLNMPLDYNRPPTRTYEGKRNDYTLDGELLEAIKKLSAKANCSVVSTLIAAFEVFLYKQTNQEDIVLGLPSAGQLATEHLDLVGHCVNLLPLRSKITPDIPFIAYLKKRKNEIYDAYDHQKLTFSELLKNLSIKRNKANIPLVPVVFNVDRGMDDNVDFMGLTHRIISNPRVCQTFEISLNVNGSKDAMIFEWAYNTQLFASETINRMMEDFSALLKTLTSNPEVLISQALAKDNPFPEITPAYCDFPGDKTVIDLFLEQVKKHPQHKAVTIEGKSLSYDALNTKSNQLANYLISSGIKKGSLIPICLQPSLEMIVTILGILKAGAAYVPIDPEYPIFRIKHLCDESKSNIIISDQLNYNKLQEVNDINILAIDEDKCKVWQTETTTPSVIVTPNDLIYIIYTSGSTGLPKGVMIEHGSIMDYLFGLKAKLPILNECKTFALGSAISTDLGNTTLFSALTLGAELHIFAKDRFNHVSYIHDYFEKTKIDFLKIVPSHWKFLIHDHQELFPEKLLMFGGESLPGEFIKKINESNVNCTVVNHYGPTETTIGKLLHIVNKDKLYPTSVPIGQPFSNTSVYVLNKDLKYCPVGVPGELYIGGAGVARGYLNNPEVTEKSFISNPNPQNGNHIIYKTGDLVKWLSDGNIQYLGRIDDQIKIRGNRIEIGEIQNVLQKHPNVKQSAVLTEDVVNNEKQLIAYLVTETDIDKENIIAFMRDRLPDYMIPRLLIRLPELPLTSNGKIDRNALPKRDLLHVIEEHTFVAPQNKEQELIAKIWAENLGLKQVSIIDDFFELGGHSMIAIKVMVEIEKQTGIRLPLAILFDNSTIEKLALNLSKPKQELAWDSLIPIKSKGNKPPLYIIHGQGMNIIIFKNLLNEIDEDQPILGIQPKGLNPEDEPEKTVEKIAAGYINEIIKDNPEGPYLLMGYSSGGTIALEMSEQLLEMGKRVSFLALLDTYYDGDSYLRLIKEGKIAEVFNHAIKSVGCAFLYFSMHPKAFIEHKINFTLGTLYNYYKKLNPIKVDLSNPLYVLDRLQKAHQKAFRKYRLKKYKTDVTLFKANDKKMSYISNMQSNGFAPYMGGKLTFVEIPLAHLQFFDPKHVHVFSTKLQEELNKVTP</sequence>
<feature type="domain" description="Carrier" evidence="3">
    <location>
        <begin position="992"/>
        <end position="1067"/>
    </location>
</feature>
<dbReference type="FunFam" id="2.30.38.10:FF:000001">
    <property type="entry name" value="Non-ribosomal peptide synthetase PvdI"/>
    <property type="match status" value="1"/>
</dbReference>
<accession>A0A4R0NF64</accession>
<dbReference type="EMBL" id="SJSM01000004">
    <property type="protein sequence ID" value="TCC97254.1"/>
    <property type="molecule type" value="Genomic_DNA"/>
</dbReference>
<dbReference type="Gene3D" id="2.30.38.10">
    <property type="entry name" value="Luciferase, Domain 3"/>
    <property type="match status" value="1"/>
</dbReference>
<dbReference type="Gene3D" id="3.30.300.30">
    <property type="match status" value="1"/>
</dbReference>
<dbReference type="InterPro" id="IPR023213">
    <property type="entry name" value="CAT-like_dom_sf"/>
</dbReference>